<protein>
    <submittedName>
        <fullName evidence="1">CLUMA_CG013949, isoform A</fullName>
    </submittedName>
</protein>
<name>A0A1J1ILQ9_9DIPT</name>
<proteinExistence type="predicted"/>
<evidence type="ECO:0000313" key="2">
    <source>
        <dbReference type="Proteomes" id="UP000183832"/>
    </source>
</evidence>
<sequence>MKKCAKHEHKPTANEKKKTNNVIAMHDKNLQCSHVRKIRKVRSASVDGLDDDKTLKFIGIVVLIAANGEAHSNENVSNKWQMKRNGKSSFNLICNLQFILMKFGLACCQWNLQISVIAVVATASVSQHMSHSIKIN</sequence>
<gene>
    <name evidence="1" type="ORF">CLUMA_CG013949</name>
</gene>
<evidence type="ECO:0000313" key="1">
    <source>
        <dbReference type="EMBL" id="CRL00690.1"/>
    </source>
</evidence>
<reference evidence="1 2" key="1">
    <citation type="submission" date="2015-04" db="EMBL/GenBank/DDBJ databases">
        <authorList>
            <person name="Syromyatnikov M.Y."/>
            <person name="Popov V.N."/>
        </authorList>
    </citation>
    <scope>NUCLEOTIDE SEQUENCE [LARGE SCALE GENOMIC DNA]</scope>
</reference>
<dbReference type="AlphaFoldDB" id="A0A1J1ILQ9"/>
<dbReference type="Proteomes" id="UP000183832">
    <property type="component" value="Unassembled WGS sequence"/>
</dbReference>
<accession>A0A1J1ILQ9</accession>
<keyword evidence="2" id="KW-1185">Reference proteome</keyword>
<dbReference type="EMBL" id="CVRI01000054">
    <property type="protein sequence ID" value="CRL00690.1"/>
    <property type="molecule type" value="Genomic_DNA"/>
</dbReference>
<organism evidence="1 2">
    <name type="scientific">Clunio marinus</name>
    <dbReference type="NCBI Taxonomy" id="568069"/>
    <lineage>
        <taxon>Eukaryota</taxon>
        <taxon>Metazoa</taxon>
        <taxon>Ecdysozoa</taxon>
        <taxon>Arthropoda</taxon>
        <taxon>Hexapoda</taxon>
        <taxon>Insecta</taxon>
        <taxon>Pterygota</taxon>
        <taxon>Neoptera</taxon>
        <taxon>Endopterygota</taxon>
        <taxon>Diptera</taxon>
        <taxon>Nematocera</taxon>
        <taxon>Chironomoidea</taxon>
        <taxon>Chironomidae</taxon>
        <taxon>Clunio</taxon>
    </lineage>
</organism>